<dbReference type="InterPro" id="IPR026317">
    <property type="entry name" value="P_C10"/>
</dbReference>
<dbReference type="PANTHER" id="PTHR13463">
    <property type="entry name" value="PROTEIN C10"/>
    <property type="match status" value="1"/>
</dbReference>
<protein>
    <recommendedName>
        <fullName evidence="3">Protein C10</fullName>
    </recommendedName>
</protein>
<accession>A0ABD2N0Y4</accession>
<evidence type="ECO:0000256" key="4">
    <source>
        <dbReference type="ARBA" id="ARBA00022490"/>
    </source>
</evidence>
<keyword evidence="4" id="KW-0963">Cytoplasm</keyword>
<evidence type="ECO:0000256" key="2">
    <source>
        <dbReference type="ARBA" id="ARBA00007083"/>
    </source>
</evidence>
<comment type="caution">
    <text evidence="5">The sequence shown here is derived from an EMBL/GenBank/DDBJ whole genome shotgun (WGS) entry which is preliminary data.</text>
</comment>
<evidence type="ECO:0000313" key="5">
    <source>
        <dbReference type="EMBL" id="KAL3272363.1"/>
    </source>
</evidence>
<dbReference type="PANTHER" id="PTHR13463:SF3">
    <property type="entry name" value="PROTEIN C10"/>
    <property type="match status" value="1"/>
</dbReference>
<reference evidence="5 6" key="1">
    <citation type="journal article" date="2021" name="BMC Biol.">
        <title>Horizontally acquired antibacterial genes associated with adaptive radiation of ladybird beetles.</title>
        <authorList>
            <person name="Li H.S."/>
            <person name="Tang X.F."/>
            <person name="Huang Y.H."/>
            <person name="Xu Z.Y."/>
            <person name="Chen M.L."/>
            <person name="Du X.Y."/>
            <person name="Qiu B.Y."/>
            <person name="Chen P.T."/>
            <person name="Zhang W."/>
            <person name="Slipinski A."/>
            <person name="Escalona H.E."/>
            <person name="Waterhouse R.M."/>
            <person name="Zwick A."/>
            <person name="Pang H."/>
        </authorList>
    </citation>
    <scope>NUCLEOTIDE SEQUENCE [LARGE SCALE GENOMIC DNA]</scope>
    <source>
        <strain evidence="5">SYSU2018</strain>
    </source>
</reference>
<evidence type="ECO:0000256" key="3">
    <source>
        <dbReference type="ARBA" id="ARBA00020502"/>
    </source>
</evidence>
<dbReference type="GO" id="GO:0005737">
    <property type="term" value="C:cytoplasm"/>
    <property type="evidence" value="ECO:0007669"/>
    <property type="project" value="UniProtKB-SubCell"/>
</dbReference>
<evidence type="ECO:0000313" key="6">
    <source>
        <dbReference type="Proteomes" id="UP001516400"/>
    </source>
</evidence>
<dbReference type="EMBL" id="JABFTP020000062">
    <property type="protein sequence ID" value="KAL3272363.1"/>
    <property type="molecule type" value="Genomic_DNA"/>
</dbReference>
<evidence type="ECO:0000256" key="1">
    <source>
        <dbReference type="ARBA" id="ARBA00004496"/>
    </source>
</evidence>
<dbReference type="Pfam" id="PF14974">
    <property type="entry name" value="P_C10"/>
    <property type="match status" value="1"/>
</dbReference>
<dbReference type="AlphaFoldDB" id="A0ABD2N0Y4"/>
<proteinExistence type="inferred from homology"/>
<comment type="similarity">
    <text evidence="2">Belongs to the UPF0456 family.</text>
</comment>
<sequence>MHKTETMPILTAELAIEILTRTLEVLQTPENSQKLEEARDNVGNEMLKMMQFLFPIVMQVQIEVIREYGFADGREGIVKFAQMLRNLERENTEVAQLHSVIRAFYLPPVAVNASPAEDRTNITSS</sequence>
<dbReference type="Proteomes" id="UP001516400">
    <property type="component" value="Unassembled WGS sequence"/>
</dbReference>
<keyword evidence="6" id="KW-1185">Reference proteome</keyword>
<name>A0ABD2N0Y4_9CUCU</name>
<gene>
    <name evidence="5" type="ORF">HHI36_013842</name>
</gene>
<organism evidence="5 6">
    <name type="scientific">Cryptolaemus montrouzieri</name>
    <dbReference type="NCBI Taxonomy" id="559131"/>
    <lineage>
        <taxon>Eukaryota</taxon>
        <taxon>Metazoa</taxon>
        <taxon>Ecdysozoa</taxon>
        <taxon>Arthropoda</taxon>
        <taxon>Hexapoda</taxon>
        <taxon>Insecta</taxon>
        <taxon>Pterygota</taxon>
        <taxon>Neoptera</taxon>
        <taxon>Endopterygota</taxon>
        <taxon>Coleoptera</taxon>
        <taxon>Polyphaga</taxon>
        <taxon>Cucujiformia</taxon>
        <taxon>Coccinelloidea</taxon>
        <taxon>Coccinellidae</taxon>
        <taxon>Scymninae</taxon>
        <taxon>Scymnini</taxon>
        <taxon>Cryptolaemus</taxon>
    </lineage>
</organism>
<comment type="subcellular location">
    <subcellularLocation>
        <location evidence="1">Cytoplasm</location>
    </subcellularLocation>
</comment>